<sequence length="1420" mass="156178">METRRLWYETVSSRDGSPSVIWSVAFSPDGSRLLVAVGSCLLVYDPVDAKVLQTLKAHKDTVYVVTYNKTGKLFASGGADRTVIVWTSPGAGWRKYSHSDSIQCLAFNPVTLQLASATSVDFGLWSPEVCSVGKQKLPARACCMDWTPNGNHLAIGLFSGIVSVRDTTGAEKWNVALSAPVWTLAWSPQQNEESFSIFLAVGTFCPELVFYRETGEACLPSQALDCDPLSISFAPSGNFFLVGGSNGSISIWSHDGVRLGTIGQLQDWVWACAVHPNSSQIIAGSNAGELHMYNVTFPVVHALYQDRYAHRERLTDVVVQHMQLEQSVRIRCRSLVKKVAVFKESLAILLPGEVVLYSADQRNPDDMRYRETARIKHAFDCSLMLVTSSYLVRCTKAKLQLYSLAGTFEREWNLGSVIRYIKVVGGPPASEGILAGLKNGQVVEIFTNNPIPVTLVKQTHSIACLDISLQRTKLAAVDSTQRLTVYDLATKEVLYTESNVTSVAWNLVMDDMLAYTGNNTLSVRHRTLKPRSQRLQGLVVGFRGSKIYCLKSQSIQTCNFPQSASLYPYIGMKNFAAAYEVACLGVTASDWLSLGLSALANLDFAYAAKAFTRLRDFRGITLVQKIQNSSSTAHKLSPVEQAHNAAAYVAAYQGNFDDAALHWVNAGQAHLAVEMFTELRRWEDAKKWAQTVDEGAVSAGCREPTLTRLPTAKDPPALGGNHENCTPETQNQRSTTNTTNLNQKEQVVAQQTATEEEKDDLIFAAEVYAKAKQLRRAVELYERTGALDKIISIVRRELPAADAENILRAAFAVFKKHRHFAFAREASQKLGDKKLMARLLVEHGRWEEAFLFANQALLDILSVDVQQPVVTDDVHIPWADYLVRSDRFDEATSALKKAGRPDLALGLQLKLLKICVEERRYLETSRRCWACAREILQGSDSNSGASVRGISSLCGHPSTPLSLFLFCTFRKLAEIYLAYHVVLRRKDGIFPFGTTDKLFGGSREQRSSTPRAEIVFNAAAFLWNCATAPAVLDCADMQENIQPRPPLCCSTTGSDHSKRKSIAGEVHSMRVFGGAIRWMPSEEKLSSCLTGDLGRSILGLVSPLLEKGGPVPGVSQVEVLFALAETSLTVGAYKIGRLACQSLHRLRIPGRLQETIDSLTMILKSSPRSTENKRVLEETCSWCHAVVPLLNDERVPFIASEACDNCGHLRLREFGGFTVLGCIEFLPPPEVNDERAKAILNSTAIGKLDISHSSGHDLQHASFLTEEGRLPDGKKGNNLQARTPDPNAATISFMKAAGVTATSGTEGSFAPLRVGAALLRELPSDCVCILDHARVSPLLSTQYFFCCNRVTDERQDAHGSPPSSEESSCHNVLHHTGPCQRNRRLVVCGGCAHAFDLEKTEEFILYDRCCPLCGKTNFIA</sequence>
<dbReference type="InterPro" id="IPR015943">
    <property type="entry name" value="WD40/YVTN_repeat-like_dom_sf"/>
</dbReference>
<feature type="region of interest" description="Disordered" evidence="8">
    <location>
        <begin position="703"/>
        <end position="743"/>
    </location>
</feature>
<dbReference type="GO" id="GO:1905515">
    <property type="term" value="P:non-motile cilium assembly"/>
    <property type="evidence" value="ECO:0007669"/>
    <property type="project" value="TreeGrafter"/>
</dbReference>
<proteinExistence type="predicted"/>
<evidence type="ECO:0000259" key="9">
    <source>
        <dbReference type="Pfam" id="PF23377"/>
    </source>
</evidence>
<evidence type="ECO:0000256" key="7">
    <source>
        <dbReference type="PROSITE-ProRule" id="PRU00221"/>
    </source>
</evidence>
<dbReference type="Gene3D" id="1.25.40.470">
    <property type="match status" value="2"/>
</dbReference>
<name>A0A0F7VE31_TOXGV</name>
<dbReference type="Gene3D" id="2.130.10.10">
    <property type="entry name" value="YVTN repeat-like/Quinoprotein amine dehydrogenase"/>
    <property type="match status" value="3"/>
</dbReference>
<feature type="compositionally biased region" description="Low complexity" evidence="8">
    <location>
        <begin position="729"/>
        <end position="743"/>
    </location>
</feature>
<feature type="domain" description="Intraflagellar transport protein 122 homolog TPR" evidence="11">
    <location>
        <begin position="562"/>
        <end position="693"/>
    </location>
</feature>
<accession>A0A0F7VE31</accession>
<dbReference type="SMART" id="SM00320">
    <property type="entry name" value="WD40"/>
    <property type="match status" value="7"/>
</dbReference>
<dbReference type="Pfam" id="PF23377">
    <property type="entry name" value="Beta-prop_IFT122_2nd"/>
    <property type="match status" value="1"/>
</dbReference>
<feature type="domain" description="IFT122 first beta-propeller" evidence="10">
    <location>
        <begin position="13"/>
        <end position="196"/>
    </location>
</feature>
<keyword evidence="6" id="KW-0966">Cell projection</keyword>
<dbReference type="EMBL" id="LN714502">
    <property type="protein sequence ID" value="CEL78181.1"/>
    <property type="molecule type" value="Genomic_DNA"/>
</dbReference>
<keyword evidence="5" id="KW-0969">Cilium</keyword>
<dbReference type="Pfam" id="PF25295">
    <property type="entry name" value="TPR_IFT122"/>
    <property type="match status" value="2"/>
</dbReference>
<evidence type="ECO:0000256" key="3">
    <source>
        <dbReference type="ARBA" id="ARBA00022574"/>
    </source>
</evidence>
<gene>
    <name evidence="12" type="ORF">BN1205_071450</name>
</gene>
<keyword evidence="3 7" id="KW-0853">WD repeat</keyword>
<dbReference type="InterPro" id="IPR056153">
    <property type="entry name" value="Beta-prop_IFT122_1st"/>
</dbReference>
<organism evidence="12">
    <name type="scientific">Toxoplasma gondii (strain ATCC 50861 / VEG)</name>
    <dbReference type="NCBI Taxonomy" id="432359"/>
    <lineage>
        <taxon>Eukaryota</taxon>
        <taxon>Sar</taxon>
        <taxon>Alveolata</taxon>
        <taxon>Apicomplexa</taxon>
        <taxon>Conoidasida</taxon>
        <taxon>Coccidia</taxon>
        <taxon>Eucoccidiorida</taxon>
        <taxon>Eimeriorina</taxon>
        <taxon>Sarcocystidae</taxon>
        <taxon>Toxoplasma</taxon>
    </lineage>
</organism>
<evidence type="ECO:0000256" key="5">
    <source>
        <dbReference type="ARBA" id="ARBA00023069"/>
    </source>
</evidence>
<dbReference type="InterPro" id="IPR039857">
    <property type="entry name" value="Ift122/121"/>
</dbReference>
<feature type="domain" description="IFT122 first beta-propeller" evidence="10">
    <location>
        <begin position="199"/>
        <end position="294"/>
    </location>
</feature>
<evidence type="ECO:0000256" key="4">
    <source>
        <dbReference type="ARBA" id="ARBA00022737"/>
    </source>
</evidence>
<dbReference type="InterPro" id="IPR001680">
    <property type="entry name" value="WD40_rpt"/>
</dbReference>
<dbReference type="PANTHER" id="PTHR12764">
    <property type="entry name" value="WD REPEAT DOMAIN-RELATED"/>
    <property type="match status" value="1"/>
</dbReference>
<dbReference type="SUPFAM" id="SSF50978">
    <property type="entry name" value="WD40 repeat-like"/>
    <property type="match status" value="2"/>
</dbReference>
<evidence type="ECO:0000256" key="8">
    <source>
        <dbReference type="SAM" id="MobiDB-lite"/>
    </source>
</evidence>
<protein>
    <recommendedName>
        <fullName evidence="2">Intraflagellar transport protein 122 homolog</fullName>
    </recommendedName>
</protein>
<dbReference type="InterPro" id="IPR056152">
    <property type="entry name" value="Beta-prop_IFT122_2nd"/>
</dbReference>
<evidence type="ECO:0000259" key="10">
    <source>
        <dbReference type="Pfam" id="PF23381"/>
    </source>
</evidence>
<evidence type="ECO:0000259" key="11">
    <source>
        <dbReference type="Pfam" id="PF25295"/>
    </source>
</evidence>
<dbReference type="SUPFAM" id="SSF48452">
    <property type="entry name" value="TPR-like"/>
    <property type="match status" value="1"/>
</dbReference>
<dbReference type="PANTHER" id="PTHR12764:SF4">
    <property type="entry name" value="INTRAFLAGELLAR TRANSPORT PROTEIN 122 HOMOLOG"/>
    <property type="match status" value="1"/>
</dbReference>
<dbReference type="GO" id="GO:0030991">
    <property type="term" value="C:intraciliary transport particle A"/>
    <property type="evidence" value="ECO:0007669"/>
    <property type="project" value="TreeGrafter"/>
</dbReference>
<evidence type="ECO:0000313" key="12">
    <source>
        <dbReference type="EMBL" id="CEL78181.1"/>
    </source>
</evidence>
<dbReference type="Pfam" id="PF23381">
    <property type="entry name" value="Beta-prop_IFT122_1st"/>
    <property type="match status" value="2"/>
</dbReference>
<dbReference type="GO" id="GO:0035721">
    <property type="term" value="P:intraciliary retrograde transport"/>
    <property type="evidence" value="ECO:0007669"/>
    <property type="project" value="TreeGrafter"/>
</dbReference>
<dbReference type="PROSITE" id="PS50294">
    <property type="entry name" value="WD_REPEATS_REGION"/>
    <property type="match status" value="1"/>
</dbReference>
<feature type="domain" description="Intraflagellar transport protein 122 homolog TPR" evidence="11">
    <location>
        <begin position="742"/>
        <end position="1002"/>
    </location>
</feature>
<evidence type="ECO:0000256" key="1">
    <source>
        <dbReference type="ARBA" id="ARBA00004138"/>
    </source>
</evidence>
<dbReference type="PROSITE" id="PS50082">
    <property type="entry name" value="WD_REPEATS_2"/>
    <property type="match status" value="2"/>
</dbReference>
<dbReference type="InterPro" id="IPR011990">
    <property type="entry name" value="TPR-like_helical_dom_sf"/>
</dbReference>
<feature type="repeat" description="WD" evidence="7">
    <location>
        <begin position="230"/>
        <end position="253"/>
    </location>
</feature>
<reference evidence="12" key="1">
    <citation type="journal article" date="2015" name="PLoS ONE">
        <title>Comprehensive Evaluation of Toxoplasma gondii VEG and Neospora caninum LIV Genomes with Tachyzoite Stage Transcriptome and Proteome Defines Novel Transcript Features.</title>
        <authorList>
            <person name="Ramaprasad A."/>
            <person name="Mourier T."/>
            <person name="Naeem R."/>
            <person name="Malas T.B."/>
            <person name="Moussa E."/>
            <person name="Panigrahi A."/>
            <person name="Vermont S.J."/>
            <person name="Otto T.D."/>
            <person name="Wastling J."/>
            <person name="Pain A."/>
        </authorList>
    </citation>
    <scope>NUCLEOTIDE SEQUENCE</scope>
    <source>
        <strain evidence="12">VEG</strain>
    </source>
</reference>
<evidence type="ECO:0000256" key="6">
    <source>
        <dbReference type="ARBA" id="ARBA00023273"/>
    </source>
</evidence>
<keyword evidence="4" id="KW-0677">Repeat</keyword>
<dbReference type="GO" id="GO:0097730">
    <property type="term" value="C:non-motile cilium"/>
    <property type="evidence" value="ECO:0007669"/>
    <property type="project" value="TreeGrafter"/>
</dbReference>
<dbReference type="GO" id="GO:0061512">
    <property type="term" value="P:protein localization to cilium"/>
    <property type="evidence" value="ECO:0007669"/>
    <property type="project" value="TreeGrafter"/>
</dbReference>
<comment type="subcellular location">
    <subcellularLocation>
        <location evidence="1">Cell projection</location>
        <location evidence="1">Cilium</location>
    </subcellularLocation>
</comment>
<dbReference type="InterPro" id="IPR057411">
    <property type="entry name" value="TPR_IFT122"/>
</dbReference>
<dbReference type="InterPro" id="IPR036322">
    <property type="entry name" value="WD40_repeat_dom_sf"/>
</dbReference>
<feature type="domain" description="IFT122 second beta-propeller" evidence="9">
    <location>
        <begin position="301"/>
        <end position="555"/>
    </location>
</feature>
<feature type="repeat" description="WD" evidence="7">
    <location>
        <begin position="55"/>
        <end position="86"/>
    </location>
</feature>
<evidence type="ECO:0000256" key="2">
    <source>
        <dbReference type="ARBA" id="ARBA00019442"/>
    </source>
</evidence>